<feature type="binding site" evidence="7">
    <location>
        <begin position="267"/>
        <end position="270"/>
    </location>
    <ligand>
        <name>GTP</name>
        <dbReference type="ChEBI" id="CHEBI:37565"/>
    </ligand>
</feature>
<dbReference type="FunFam" id="3.30.1360.120:FF:000007">
    <property type="entry name" value="tRNA modification GTPase GTPBP3, mitochondrial"/>
    <property type="match status" value="1"/>
</dbReference>
<dbReference type="InterPro" id="IPR025867">
    <property type="entry name" value="MnmE_helical"/>
</dbReference>
<sequence length="424" mass="44361">MTDTIFALSSGSPPAAIGVIRISGPAAAGALERLAGSLPAPRTTSLRTLKDGEGGVLDRALVLFFDGPRTATGEDLAEIHCHGGRAVVAAIERALGAMEGLRRADPGEFTRRAFANGVVDLAEAEGLADLLAAETELQRRAAEASAGGQLSRQVEGWRDRLLGLSAQVEAALDFSDEGDVEALPPEFTDAAASLAADWRAALDAPRAERLRDGIRVVFAGPPNAGKSSLFNALLDEGAAIVSEEAGTTRDVIERPVAFGGVPFILVDTAGLRESGAGSIESIGIDRARRELDRSDIILWLGDEGQGPAGSLEISSKSDIEGAAKSNAAHYVSAQTGEGVEALIADLVQRARQLLPKPGLAAFNQRQAESLSDAHDAIGGISADEDLLLIGERLRIARRSLDRLLGRHSTEDVLDALFGRFCIGK</sequence>
<dbReference type="Pfam" id="PF01926">
    <property type="entry name" value="MMR_HSR1"/>
    <property type="match status" value="1"/>
</dbReference>
<dbReference type="EMBL" id="WTYF01000004">
    <property type="protein sequence ID" value="MXO51923.1"/>
    <property type="molecule type" value="Genomic_DNA"/>
</dbReference>
<keyword evidence="3 7" id="KW-0547">Nucleotide-binding</keyword>
<dbReference type="GO" id="GO:0005525">
    <property type="term" value="F:GTP binding"/>
    <property type="evidence" value="ECO:0007669"/>
    <property type="project" value="UniProtKB-UniRule"/>
</dbReference>
<keyword evidence="5 7" id="KW-0630">Potassium</keyword>
<dbReference type="Gene3D" id="3.40.50.300">
    <property type="entry name" value="P-loop containing nucleotide triphosphate hydrolases"/>
    <property type="match status" value="1"/>
</dbReference>
<dbReference type="PANTHER" id="PTHR42714">
    <property type="entry name" value="TRNA MODIFICATION GTPASE GTPBP3"/>
    <property type="match status" value="1"/>
</dbReference>
<comment type="subcellular location">
    <subcellularLocation>
        <location evidence="7">Cytoplasm</location>
    </subcellularLocation>
</comment>
<evidence type="ECO:0000256" key="2">
    <source>
        <dbReference type="ARBA" id="ARBA00022694"/>
    </source>
</evidence>
<dbReference type="InterPro" id="IPR027417">
    <property type="entry name" value="P-loop_NTPase"/>
</dbReference>
<dbReference type="Pfam" id="PF10396">
    <property type="entry name" value="TrmE_N"/>
    <property type="match status" value="1"/>
</dbReference>
<evidence type="ECO:0000256" key="7">
    <source>
        <dbReference type="HAMAP-Rule" id="MF_00379"/>
    </source>
</evidence>
<reference evidence="11 12" key="1">
    <citation type="submission" date="2019-12" db="EMBL/GenBank/DDBJ databases">
        <title>Genomic-based taxomic classification of the family Erythrobacteraceae.</title>
        <authorList>
            <person name="Xu L."/>
        </authorList>
    </citation>
    <scope>NUCLEOTIDE SEQUENCE [LARGE SCALE GENOMIC DNA]</scope>
    <source>
        <strain evidence="11 12">DSM 16225</strain>
    </source>
</reference>
<dbReference type="InterPro" id="IPR027266">
    <property type="entry name" value="TrmE/GcvT-like"/>
</dbReference>
<dbReference type="GO" id="GO:0046872">
    <property type="term" value="F:metal ion binding"/>
    <property type="evidence" value="ECO:0007669"/>
    <property type="project" value="UniProtKB-KW"/>
</dbReference>
<dbReference type="SUPFAM" id="SSF52540">
    <property type="entry name" value="P-loop containing nucleoside triphosphate hydrolases"/>
    <property type="match status" value="1"/>
</dbReference>
<dbReference type="NCBIfam" id="NF003661">
    <property type="entry name" value="PRK05291.1-3"/>
    <property type="match status" value="1"/>
</dbReference>
<dbReference type="HAMAP" id="MF_00379">
    <property type="entry name" value="GTPase_MnmE"/>
    <property type="match status" value="1"/>
</dbReference>
<dbReference type="GO" id="GO:0005737">
    <property type="term" value="C:cytoplasm"/>
    <property type="evidence" value="ECO:0007669"/>
    <property type="project" value="UniProtKB-SubCell"/>
</dbReference>
<feature type="binding site" evidence="7">
    <location>
        <position position="248"/>
    </location>
    <ligand>
        <name>Mg(2+)</name>
        <dbReference type="ChEBI" id="CHEBI:18420"/>
    </ligand>
</feature>
<feature type="domain" description="G" evidence="8">
    <location>
        <begin position="215"/>
        <end position="307"/>
    </location>
</feature>
<comment type="cofactor">
    <cofactor evidence="7">
        <name>K(+)</name>
        <dbReference type="ChEBI" id="CHEBI:29103"/>
    </cofactor>
    <text evidence="7">Binds 1 potassium ion per subunit.</text>
</comment>
<comment type="caution">
    <text evidence="11">The sequence shown here is derived from an EMBL/GenBank/DDBJ whole genome shotgun (WGS) entry which is preliminary data.</text>
</comment>
<accession>A0A844Y3M8</accession>
<feature type="binding site" evidence="7">
    <location>
        <begin position="242"/>
        <end position="248"/>
    </location>
    <ligand>
        <name>GTP</name>
        <dbReference type="ChEBI" id="CHEBI:37565"/>
    </ligand>
</feature>
<dbReference type="NCBIfam" id="TIGR00231">
    <property type="entry name" value="small_GTP"/>
    <property type="match status" value="1"/>
</dbReference>
<dbReference type="InterPro" id="IPR018948">
    <property type="entry name" value="GTP-bd_TrmE_N"/>
</dbReference>
<feature type="binding site" evidence="7">
    <location>
        <position position="78"/>
    </location>
    <ligand>
        <name>(6S)-5-formyl-5,6,7,8-tetrahydrofolate</name>
        <dbReference type="ChEBI" id="CHEBI:57457"/>
    </ligand>
</feature>
<feature type="binding site" evidence="7">
    <location>
        <position position="227"/>
    </location>
    <ligand>
        <name>Mg(2+)</name>
        <dbReference type="ChEBI" id="CHEBI:18420"/>
    </ligand>
</feature>
<evidence type="ECO:0000313" key="12">
    <source>
        <dbReference type="Proteomes" id="UP000444185"/>
    </source>
</evidence>
<dbReference type="GO" id="GO:0003924">
    <property type="term" value="F:GTPase activity"/>
    <property type="evidence" value="ECO:0007669"/>
    <property type="project" value="UniProtKB-UniRule"/>
</dbReference>
<dbReference type="Proteomes" id="UP000444185">
    <property type="component" value="Unassembled WGS sequence"/>
</dbReference>
<keyword evidence="12" id="KW-1185">Reference proteome</keyword>
<feature type="domain" description="MnmE helical" evidence="10">
    <location>
        <begin position="121"/>
        <end position="421"/>
    </location>
</feature>
<feature type="binding site" evidence="7">
    <location>
        <position position="118"/>
    </location>
    <ligand>
        <name>(6S)-5-formyl-5,6,7,8-tetrahydrofolate</name>
        <dbReference type="ChEBI" id="CHEBI:57457"/>
    </ligand>
</feature>
<protein>
    <recommendedName>
        <fullName evidence="7">tRNA modification GTPase MnmE</fullName>
        <ecNumber evidence="7">3.6.-.-</ecNumber>
    </recommendedName>
</protein>
<dbReference type="Pfam" id="PF12631">
    <property type="entry name" value="MnmE_helical"/>
    <property type="match status" value="1"/>
</dbReference>
<organism evidence="11 12">
    <name type="scientific">Qipengyuania gaetbuli</name>
    <dbReference type="NCBI Taxonomy" id="266952"/>
    <lineage>
        <taxon>Bacteria</taxon>
        <taxon>Pseudomonadati</taxon>
        <taxon>Pseudomonadota</taxon>
        <taxon>Alphaproteobacteria</taxon>
        <taxon>Sphingomonadales</taxon>
        <taxon>Erythrobacteraceae</taxon>
        <taxon>Qipengyuania</taxon>
    </lineage>
</organism>
<feature type="binding site" evidence="7">
    <location>
        <position position="21"/>
    </location>
    <ligand>
        <name>(6S)-5-formyl-5,6,7,8-tetrahydrofolate</name>
        <dbReference type="ChEBI" id="CHEBI:57457"/>
    </ligand>
</feature>
<evidence type="ECO:0000259" key="10">
    <source>
        <dbReference type="Pfam" id="PF12631"/>
    </source>
</evidence>
<feature type="binding site" evidence="7">
    <location>
        <position position="424"/>
    </location>
    <ligand>
        <name>(6S)-5-formyl-5,6,7,8-tetrahydrofolate</name>
        <dbReference type="ChEBI" id="CHEBI:57457"/>
    </ligand>
</feature>
<keyword evidence="7" id="KW-0479">Metal-binding</keyword>
<evidence type="ECO:0000313" key="11">
    <source>
        <dbReference type="EMBL" id="MXO51923.1"/>
    </source>
</evidence>
<evidence type="ECO:0000256" key="3">
    <source>
        <dbReference type="ARBA" id="ARBA00022741"/>
    </source>
</evidence>
<keyword evidence="6 7" id="KW-0342">GTP-binding</keyword>
<evidence type="ECO:0000256" key="6">
    <source>
        <dbReference type="ARBA" id="ARBA00023134"/>
    </source>
</evidence>
<comment type="caution">
    <text evidence="7">Lacks conserved residue(s) required for the propagation of feature annotation.</text>
</comment>
<feature type="domain" description="GTP-binding protein TrmE N-terminal" evidence="9">
    <location>
        <begin position="4"/>
        <end position="117"/>
    </location>
</feature>
<keyword evidence="2 7" id="KW-0819">tRNA processing</keyword>
<dbReference type="AlphaFoldDB" id="A0A844Y3M8"/>
<evidence type="ECO:0000259" key="9">
    <source>
        <dbReference type="Pfam" id="PF10396"/>
    </source>
</evidence>
<gene>
    <name evidence="7 11" type="primary">mnmE</name>
    <name evidence="7" type="synonym">trmE</name>
    <name evidence="11" type="ORF">GRI42_11480</name>
</gene>
<dbReference type="InterPro" id="IPR004520">
    <property type="entry name" value="GTPase_MnmE"/>
</dbReference>
<feature type="binding site" evidence="7">
    <location>
        <begin position="223"/>
        <end position="228"/>
    </location>
    <ligand>
        <name>GTP</name>
        <dbReference type="ChEBI" id="CHEBI:37565"/>
    </ligand>
</feature>
<dbReference type="InterPro" id="IPR006073">
    <property type="entry name" value="GTP-bd"/>
</dbReference>
<evidence type="ECO:0000256" key="5">
    <source>
        <dbReference type="ARBA" id="ARBA00022958"/>
    </source>
</evidence>
<comment type="function">
    <text evidence="7">Exhibits a very high intrinsic GTPase hydrolysis rate. Involved in the addition of a carboxymethylaminomethyl (cmnm) group at the wobble position (U34) of certain tRNAs, forming tRNA-cmnm(5)s(2)U34.</text>
</comment>
<dbReference type="Gene3D" id="1.20.120.430">
    <property type="entry name" value="tRNA modification GTPase MnmE domain 2"/>
    <property type="match status" value="1"/>
</dbReference>
<dbReference type="InterPro" id="IPR031168">
    <property type="entry name" value="G_TrmE"/>
</dbReference>
<evidence type="ECO:0000256" key="1">
    <source>
        <dbReference type="ARBA" id="ARBA00011043"/>
    </source>
</evidence>
<dbReference type="EC" id="3.6.-.-" evidence="7"/>
<dbReference type="InterPro" id="IPR005225">
    <property type="entry name" value="Small_GTP-bd"/>
</dbReference>
<dbReference type="GO" id="GO:0030488">
    <property type="term" value="P:tRNA methylation"/>
    <property type="evidence" value="ECO:0007669"/>
    <property type="project" value="TreeGrafter"/>
</dbReference>
<dbReference type="OrthoDB" id="9805918at2"/>
<dbReference type="InterPro" id="IPR027368">
    <property type="entry name" value="MnmE_dom2"/>
</dbReference>
<keyword evidence="4 7" id="KW-0378">Hydrolase</keyword>
<evidence type="ECO:0000259" key="8">
    <source>
        <dbReference type="Pfam" id="PF01926"/>
    </source>
</evidence>
<dbReference type="CDD" id="cd04164">
    <property type="entry name" value="trmE"/>
    <property type="match status" value="1"/>
</dbReference>
<dbReference type="RefSeq" id="WP_160608616.1">
    <property type="nucleotide sequence ID" value="NZ_WTYF01000004.1"/>
</dbReference>
<dbReference type="Gene3D" id="3.30.1360.120">
    <property type="entry name" value="Probable tRNA modification gtpase trme, domain 1"/>
    <property type="match status" value="1"/>
</dbReference>
<dbReference type="CDD" id="cd14858">
    <property type="entry name" value="TrmE_N"/>
    <property type="match status" value="1"/>
</dbReference>
<dbReference type="SUPFAM" id="SSF103025">
    <property type="entry name" value="Folate-binding domain"/>
    <property type="match status" value="1"/>
</dbReference>
<dbReference type="GO" id="GO:0002098">
    <property type="term" value="P:tRNA wobble uridine modification"/>
    <property type="evidence" value="ECO:0007669"/>
    <property type="project" value="TreeGrafter"/>
</dbReference>
<comment type="subunit">
    <text evidence="7">Homodimer. Heterotetramer of two MnmE and two MnmG subunits.</text>
</comment>
<dbReference type="PANTHER" id="PTHR42714:SF2">
    <property type="entry name" value="TRNA MODIFICATION GTPASE GTPBP3, MITOCHONDRIAL"/>
    <property type="match status" value="1"/>
</dbReference>
<proteinExistence type="inferred from homology"/>
<keyword evidence="7" id="KW-0460">Magnesium</keyword>
<evidence type="ECO:0000256" key="4">
    <source>
        <dbReference type="ARBA" id="ARBA00022801"/>
    </source>
</evidence>
<name>A0A844Y3M8_9SPHN</name>
<comment type="similarity">
    <text evidence="1 7">Belongs to the TRAFAC class TrmE-Era-EngA-EngB-Septin-like GTPase superfamily. TrmE GTPase family.</text>
</comment>
<keyword evidence="7" id="KW-0963">Cytoplasm</keyword>
<dbReference type="SUPFAM" id="SSF116878">
    <property type="entry name" value="TrmE connector domain"/>
    <property type="match status" value="1"/>
</dbReference>